<gene>
    <name evidence="2" type="ORF">ACG0Z6_11780</name>
</gene>
<feature type="domain" description="Antitoxin VbhA" evidence="1">
    <location>
        <begin position="4"/>
        <end position="50"/>
    </location>
</feature>
<dbReference type="InterPro" id="IPR043038">
    <property type="entry name" value="VbhA_sf"/>
</dbReference>
<evidence type="ECO:0000313" key="2">
    <source>
        <dbReference type="EMBL" id="MFG6448912.1"/>
    </source>
</evidence>
<comment type="caution">
    <text evidence="2">The sequence shown here is derived from an EMBL/GenBank/DDBJ whole genome shotgun (WGS) entry which is preliminary data.</text>
</comment>
<accession>A0ABW7FX69</accession>
<proteinExistence type="predicted"/>
<dbReference type="EMBL" id="JBIGHZ010000004">
    <property type="protein sequence ID" value="MFG6448912.1"/>
    <property type="molecule type" value="Genomic_DNA"/>
</dbReference>
<dbReference type="InterPro" id="IPR041535">
    <property type="entry name" value="VbhA"/>
</dbReference>
<evidence type="ECO:0000259" key="1">
    <source>
        <dbReference type="Pfam" id="PF18495"/>
    </source>
</evidence>
<keyword evidence="3" id="KW-1185">Reference proteome</keyword>
<dbReference type="Pfam" id="PF18495">
    <property type="entry name" value="VbhA"/>
    <property type="match status" value="1"/>
</dbReference>
<name>A0ABW7FX69_9BURK</name>
<dbReference type="Gene3D" id="1.10.8.1050">
    <property type="entry name" value="Antitoxin VbhA-like"/>
    <property type="match status" value="1"/>
</dbReference>
<protein>
    <submittedName>
        <fullName evidence="2">Antitoxin VbhA family protein</fullName>
    </submittedName>
</protein>
<sequence length="63" mass="7179">MAERRMRLEQALASTRIDGHQPGAEFLADMEAMVTGQLSAEEVRRRIVERAQEADRRAVVGRR</sequence>
<dbReference type="InterPro" id="IPR033788">
    <property type="entry name" value="VbhA-like"/>
</dbReference>
<reference evidence="2 3" key="1">
    <citation type="submission" date="2024-08" db="EMBL/GenBank/DDBJ databases">
        <authorList>
            <person name="Lu H."/>
        </authorList>
    </citation>
    <scope>NUCLEOTIDE SEQUENCE [LARGE SCALE GENOMIC DNA]</scope>
    <source>
        <strain evidence="2 3">BYS180W</strain>
    </source>
</reference>
<evidence type="ECO:0000313" key="3">
    <source>
        <dbReference type="Proteomes" id="UP001606099"/>
    </source>
</evidence>
<dbReference type="Proteomes" id="UP001606099">
    <property type="component" value="Unassembled WGS sequence"/>
</dbReference>
<dbReference type="RefSeq" id="WP_394461601.1">
    <property type="nucleotide sequence ID" value="NZ_JBIGHZ010000004.1"/>
</dbReference>
<dbReference type="CDD" id="cd11586">
    <property type="entry name" value="VbhA_like"/>
    <property type="match status" value="1"/>
</dbReference>
<organism evidence="2 3">
    <name type="scientific">Roseateles rivi</name>
    <dbReference type="NCBI Taxonomy" id="3299028"/>
    <lineage>
        <taxon>Bacteria</taxon>
        <taxon>Pseudomonadati</taxon>
        <taxon>Pseudomonadota</taxon>
        <taxon>Betaproteobacteria</taxon>
        <taxon>Burkholderiales</taxon>
        <taxon>Sphaerotilaceae</taxon>
        <taxon>Roseateles</taxon>
    </lineage>
</organism>